<protein>
    <recommendedName>
        <fullName evidence="1">Aldehyde dehydrogenase domain-containing protein</fullName>
    </recommendedName>
</protein>
<dbReference type="PANTHER" id="PTHR11699">
    <property type="entry name" value="ALDEHYDE DEHYDROGENASE-RELATED"/>
    <property type="match status" value="1"/>
</dbReference>
<keyword evidence="3" id="KW-1185">Reference proteome</keyword>
<name>A0AAD8J675_9APIA</name>
<sequence>MQVGIPDGVVNVVTGYGPGAGAAISSHMDIDKVSFTGSTKVGRLVMQAAAMSNLKQVSLELGGKSSIIIFDDAELDKAVDLFRKLDEKVQSWVVGDPFDLDSQQGPQFDKKQFGKMIRKNIVGSWLCKLGIMVFCLRRMIAKQEIFGPLMSVLKFKLPGQLQLLQLLVLGKPEMYKAFVWSRSKDKKLQLLQEITHESGIEWNSKSLEQQLYNPLAVEQPPSVKQICTNPSENTSQVVDVPTVSCSATDTSCRCRRSLLY</sequence>
<dbReference type="Gene3D" id="3.40.605.10">
    <property type="entry name" value="Aldehyde Dehydrogenase, Chain A, domain 1"/>
    <property type="match status" value="1"/>
</dbReference>
<evidence type="ECO:0000313" key="2">
    <source>
        <dbReference type="EMBL" id="KAK1397604.1"/>
    </source>
</evidence>
<feature type="domain" description="Aldehyde dehydrogenase" evidence="1">
    <location>
        <begin position="2"/>
        <end position="80"/>
    </location>
</feature>
<reference evidence="2" key="2">
    <citation type="submission" date="2023-05" db="EMBL/GenBank/DDBJ databases">
        <authorList>
            <person name="Schelkunov M.I."/>
        </authorList>
    </citation>
    <scope>NUCLEOTIDE SEQUENCE</scope>
    <source>
        <strain evidence="2">Hsosn_3</strain>
        <tissue evidence="2">Leaf</tissue>
    </source>
</reference>
<evidence type="ECO:0000313" key="3">
    <source>
        <dbReference type="Proteomes" id="UP001237642"/>
    </source>
</evidence>
<dbReference type="Pfam" id="PF00171">
    <property type="entry name" value="Aldedh"/>
    <property type="match status" value="1"/>
</dbReference>
<dbReference type="SUPFAM" id="SSF53720">
    <property type="entry name" value="ALDH-like"/>
    <property type="match status" value="1"/>
</dbReference>
<dbReference type="InterPro" id="IPR016161">
    <property type="entry name" value="Ald_DH/histidinol_DH"/>
</dbReference>
<dbReference type="EMBL" id="JAUIZM010000002">
    <property type="protein sequence ID" value="KAK1397604.1"/>
    <property type="molecule type" value="Genomic_DNA"/>
</dbReference>
<dbReference type="InterPro" id="IPR015590">
    <property type="entry name" value="Aldehyde_DH_dom"/>
</dbReference>
<dbReference type="InterPro" id="IPR016162">
    <property type="entry name" value="Ald_DH_N"/>
</dbReference>
<comment type="caution">
    <text evidence="2">The sequence shown here is derived from an EMBL/GenBank/DDBJ whole genome shotgun (WGS) entry which is preliminary data.</text>
</comment>
<proteinExistence type="predicted"/>
<organism evidence="2 3">
    <name type="scientific">Heracleum sosnowskyi</name>
    <dbReference type="NCBI Taxonomy" id="360622"/>
    <lineage>
        <taxon>Eukaryota</taxon>
        <taxon>Viridiplantae</taxon>
        <taxon>Streptophyta</taxon>
        <taxon>Embryophyta</taxon>
        <taxon>Tracheophyta</taxon>
        <taxon>Spermatophyta</taxon>
        <taxon>Magnoliopsida</taxon>
        <taxon>eudicotyledons</taxon>
        <taxon>Gunneridae</taxon>
        <taxon>Pentapetalae</taxon>
        <taxon>asterids</taxon>
        <taxon>campanulids</taxon>
        <taxon>Apiales</taxon>
        <taxon>Apiaceae</taxon>
        <taxon>Apioideae</taxon>
        <taxon>apioid superclade</taxon>
        <taxon>Tordylieae</taxon>
        <taxon>Tordyliinae</taxon>
        <taxon>Heracleum</taxon>
    </lineage>
</organism>
<gene>
    <name evidence="2" type="ORF">POM88_007467</name>
</gene>
<dbReference type="AlphaFoldDB" id="A0AAD8J675"/>
<evidence type="ECO:0000259" key="1">
    <source>
        <dbReference type="Pfam" id="PF00171"/>
    </source>
</evidence>
<dbReference type="Proteomes" id="UP001237642">
    <property type="component" value="Unassembled WGS sequence"/>
</dbReference>
<reference evidence="2" key="1">
    <citation type="submission" date="2023-02" db="EMBL/GenBank/DDBJ databases">
        <title>Genome of toxic invasive species Heracleum sosnowskyi carries increased number of genes despite the absence of recent whole-genome duplications.</title>
        <authorList>
            <person name="Schelkunov M."/>
            <person name="Shtratnikova V."/>
            <person name="Makarenko M."/>
            <person name="Klepikova A."/>
            <person name="Omelchenko D."/>
            <person name="Novikova G."/>
            <person name="Obukhova E."/>
            <person name="Bogdanov V."/>
            <person name="Penin A."/>
            <person name="Logacheva M."/>
        </authorList>
    </citation>
    <scope>NUCLEOTIDE SEQUENCE</scope>
    <source>
        <strain evidence="2">Hsosn_3</strain>
        <tissue evidence="2">Leaf</tissue>
    </source>
</reference>
<accession>A0AAD8J675</accession>
<dbReference type="GO" id="GO:0016491">
    <property type="term" value="F:oxidoreductase activity"/>
    <property type="evidence" value="ECO:0007669"/>
    <property type="project" value="InterPro"/>
</dbReference>